<organism evidence="4 5">
    <name type="scientific">Rhodovarius crocodyli</name>
    <dbReference type="NCBI Taxonomy" id="1979269"/>
    <lineage>
        <taxon>Bacteria</taxon>
        <taxon>Pseudomonadati</taxon>
        <taxon>Pseudomonadota</taxon>
        <taxon>Alphaproteobacteria</taxon>
        <taxon>Acetobacterales</taxon>
        <taxon>Roseomonadaceae</taxon>
        <taxon>Rhodovarius</taxon>
    </lineage>
</organism>
<evidence type="ECO:0000256" key="1">
    <source>
        <dbReference type="ARBA" id="ARBA00023002"/>
    </source>
</evidence>
<dbReference type="PANTHER" id="PTHR13847">
    <property type="entry name" value="SARCOSINE DEHYDROGENASE-RELATED"/>
    <property type="match status" value="1"/>
</dbReference>
<keyword evidence="1" id="KW-0560">Oxidoreductase</keyword>
<accession>A0A437MG31</accession>
<proteinExistence type="predicted"/>
<dbReference type="Gene3D" id="3.30.9.10">
    <property type="entry name" value="D-Amino Acid Oxidase, subunit A, domain 2"/>
    <property type="match status" value="1"/>
</dbReference>
<dbReference type="GO" id="GO:0016491">
    <property type="term" value="F:oxidoreductase activity"/>
    <property type="evidence" value="ECO:0007669"/>
    <property type="project" value="UniProtKB-KW"/>
</dbReference>
<feature type="region of interest" description="Disordered" evidence="2">
    <location>
        <begin position="1"/>
        <end position="46"/>
    </location>
</feature>
<dbReference type="Proteomes" id="UP000282957">
    <property type="component" value="Unassembled WGS sequence"/>
</dbReference>
<protein>
    <submittedName>
        <fullName evidence="4">FAD-binding oxidoreductase</fullName>
    </submittedName>
</protein>
<reference evidence="4 5" key="1">
    <citation type="submission" date="2019-01" db="EMBL/GenBank/DDBJ databases">
        <authorList>
            <person name="Chen W.-M."/>
        </authorList>
    </citation>
    <scope>NUCLEOTIDE SEQUENCE [LARGE SCALE GENOMIC DNA]</scope>
    <source>
        <strain evidence="4 5">CCP-6</strain>
    </source>
</reference>
<dbReference type="InterPro" id="IPR006076">
    <property type="entry name" value="FAD-dep_OxRdtase"/>
</dbReference>
<dbReference type="AlphaFoldDB" id="A0A437MG31"/>
<dbReference type="OrthoDB" id="311718at2"/>
<keyword evidence="5" id="KW-1185">Reference proteome</keyword>
<evidence type="ECO:0000313" key="4">
    <source>
        <dbReference type="EMBL" id="RVT96620.1"/>
    </source>
</evidence>
<dbReference type="EMBL" id="SACL01000003">
    <property type="protein sequence ID" value="RVT96620.1"/>
    <property type="molecule type" value="Genomic_DNA"/>
</dbReference>
<dbReference type="GO" id="GO:0005737">
    <property type="term" value="C:cytoplasm"/>
    <property type="evidence" value="ECO:0007669"/>
    <property type="project" value="TreeGrafter"/>
</dbReference>
<name>A0A437MG31_9PROT</name>
<evidence type="ECO:0000313" key="5">
    <source>
        <dbReference type="Proteomes" id="UP000282957"/>
    </source>
</evidence>
<sequence length="423" mass="46130">MRGAGWKPGPFQGVAPGMPHAASQRRDLREGRPVWNPSPKLPPPDMLAESESAHIVVIGGGISGALMTDALLAAGHGVLALDRQRFVAGSTMASTAMLQFEMDEPLSALTRKIGREAAIRAYWRSTQAMDRLRARIEDLDIRCGFQPRHSAYLPGRAMNMTALQKEAARRRAAGLRSRFVGREELRELTGLEEAGAIWSTGSAEVDPVRLTAGLWRSAAARGARLAWPVEVEEVRPRMRGVTLHCTGGRVIRAKHVVFCCGYAAPDFLKLERNSVISTWAMATRPQPEALWPDRCLIWRAEDPYLYVRADADGRVIAGGEDEPFVDDDRREAATEAKIARLVEKLRRLLPGIDPEPSHVWSGCFGVSTTGLPAIGAVPGLPRCYALLGFGGNGITFSTLGAEIIQRLIDGMPEPDAGLYALRE</sequence>
<dbReference type="Pfam" id="PF01266">
    <property type="entry name" value="DAO"/>
    <property type="match status" value="1"/>
</dbReference>
<dbReference type="SUPFAM" id="SSF51905">
    <property type="entry name" value="FAD/NAD(P)-binding domain"/>
    <property type="match status" value="1"/>
</dbReference>
<evidence type="ECO:0000256" key="2">
    <source>
        <dbReference type="SAM" id="MobiDB-lite"/>
    </source>
</evidence>
<dbReference type="Gene3D" id="3.50.50.60">
    <property type="entry name" value="FAD/NAD(P)-binding domain"/>
    <property type="match status" value="1"/>
</dbReference>
<evidence type="ECO:0000259" key="3">
    <source>
        <dbReference type="Pfam" id="PF01266"/>
    </source>
</evidence>
<gene>
    <name evidence="4" type="ORF">EOD42_09375</name>
</gene>
<dbReference type="PANTHER" id="PTHR13847:SF201">
    <property type="entry name" value="PUTATIBE OXIDOREDUCTASE"/>
    <property type="match status" value="1"/>
</dbReference>
<dbReference type="InterPro" id="IPR036188">
    <property type="entry name" value="FAD/NAD-bd_sf"/>
</dbReference>
<comment type="caution">
    <text evidence="4">The sequence shown here is derived from an EMBL/GenBank/DDBJ whole genome shotgun (WGS) entry which is preliminary data.</text>
</comment>
<feature type="domain" description="FAD dependent oxidoreductase" evidence="3">
    <location>
        <begin position="55"/>
        <end position="404"/>
    </location>
</feature>